<keyword evidence="1" id="KW-0547">Nucleotide-binding</keyword>
<dbReference type="GO" id="GO:0005524">
    <property type="term" value="F:ATP binding"/>
    <property type="evidence" value="ECO:0007669"/>
    <property type="project" value="UniProtKB-KW"/>
</dbReference>
<organism evidence="6">
    <name type="scientific">viral metagenome</name>
    <dbReference type="NCBI Taxonomy" id="1070528"/>
    <lineage>
        <taxon>unclassified sequences</taxon>
        <taxon>metagenomes</taxon>
        <taxon>organismal metagenomes</taxon>
    </lineage>
</organism>
<evidence type="ECO:0000256" key="3">
    <source>
        <dbReference type="ARBA" id="ARBA00023125"/>
    </source>
</evidence>
<keyword evidence="4" id="KW-0812">Transmembrane</keyword>
<proteinExistence type="predicted"/>
<dbReference type="InterPro" id="IPR000432">
    <property type="entry name" value="DNA_mismatch_repair_MutS_C"/>
</dbReference>
<feature type="transmembrane region" description="Helical" evidence="4">
    <location>
        <begin position="130"/>
        <end position="154"/>
    </location>
</feature>
<keyword evidence="2" id="KW-0067">ATP-binding</keyword>
<evidence type="ECO:0000313" key="6">
    <source>
        <dbReference type="EMBL" id="QHU30092.1"/>
    </source>
</evidence>
<evidence type="ECO:0000256" key="1">
    <source>
        <dbReference type="ARBA" id="ARBA00022741"/>
    </source>
</evidence>
<reference evidence="6" key="1">
    <citation type="journal article" date="2020" name="Nature">
        <title>Giant virus diversity and host interactions through global metagenomics.</title>
        <authorList>
            <person name="Schulz F."/>
            <person name="Roux S."/>
            <person name="Paez-Espino D."/>
            <person name="Jungbluth S."/>
            <person name="Walsh D.A."/>
            <person name="Denef V.J."/>
            <person name="McMahon K.D."/>
            <person name="Konstantinidis K.T."/>
            <person name="Eloe-Fadrosh E.A."/>
            <person name="Kyrpides N.C."/>
            <person name="Woyke T."/>
        </authorList>
    </citation>
    <scope>NUCLEOTIDE SEQUENCE</scope>
    <source>
        <strain evidence="6">GVMAG-M-3300027833-11</strain>
    </source>
</reference>
<feature type="domain" description="DNA mismatch repair proteins mutS family" evidence="5">
    <location>
        <begin position="368"/>
        <end position="558"/>
    </location>
</feature>
<dbReference type="Pfam" id="PF00488">
    <property type="entry name" value="MutS_V"/>
    <property type="match status" value="1"/>
</dbReference>
<dbReference type="SUPFAM" id="SSF52540">
    <property type="entry name" value="P-loop containing nucleoside triphosphate hydrolases"/>
    <property type="match status" value="1"/>
</dbReference>
<evidence type="ECO:0000256" key="2">
    <source>
        <dbReference type="ARBA" id="ARBA00022840"/>
    </source>
</evidence>
<dbReference type="PANTHER" id="PTHR11361:SF99">
    <property type="entry name" value="DNA MISMATCH REPAIR PROTEIN"/>
    <property type="match status" value="1"/>
</dbReference>
<accession>A0A6C0LLJ4</accession>
<dbReference type="AlphaFoldDB" id="A0A6C0LLJ4"/>
<name>A0A6C0LLJ4_9ZZZZ</name>
<dbReference type="GO" id="GO:0030983">
    <property type="term" value="F:mismatched DNA binding"/>
    <property type="evidence" value="ECO:0007669"/>
    <property type="project" value="InterPro"/>
</dbReference>
<sequence length="562" mass="65018">MTSIPKFIIPIGLTDKKKEISDNVITDLELSQGENPLYEKILDSDDDFRKLNLNQFSKWYTADTDFIKEMQLVLKRELPETYKYTDAMKTRNDITDEEYQEEFLEKYNYIEWDKLQFLNKNAQAMQYLSLYNITSPILTLALPIFMLIIPFFLIRLQGHEVTWGSYCEYLKIVLKNHSIGQIFSIGSASWDKRVMILISLGIYLVQVYFNFQSCIKFIKNMRHLHEMIFTYRDYLRETSLSLQFTTTEWDDLKLHDPFNQNCLIVKERCDKIVEQLQNISSCGFTISKIIDIGKAVKAFYMINMDSEYKAILEYCLKYNSYIDSMRCMQTKITSGDMNLCKINKTTKMKGVYYPHLKDDAVKNDINCTNNNIVTGPNAAGKTTMVKSVIINVLLSQQFGCGFYDTCKLNPYDQIHSYINIPDTSGRDSLFQAEATRCKHILSSISENPDDNVLCVFDELFSGTNPYEAISAASAYLKHICSLKNVSFLLTTHFLDLCKKLDKLDNVKNMQMQVVTKDNDFQYTYKVINGISKVKGGIKVLRDLGYPDHIVDDSSKIIKTLKI</sequence>
<dbReference type="InterPro" id="IPR045076">
    <property type="entry name" value="MutS"/>
</dbReference>
<keyword evidence="3" id="KW-0238">DNA-binding</keyword>
<keyword evidence="4" id="KW-1133">Transmembrane helix</keyword>
<keyword evidence="4" id="KW-0472">Membrane</keyword>
<evidence type="ECO:0000256" key="4">
    <source>
        <dbReference type="SAM" id="Phobius"/>
    </source>
</evidence>
<dbReference type="EMBL" id="MN740503">
    <property type="protein sequence ID" value="QHU30092.1"/>
    <property type="molecule type" value="Genomic_DNA"/>
</dbReference>
<dbReference type="GO" id="GO:0006298">
    <property type="term" value="P:mismatch repair"/>
    <property type="evidence" value="ECO:0007669"/>
    <property type="project" value="InterPro"/>
</dbReference>
<dbReference type="PANTHER" id="PTHR11361">
    <property type="entry name" value="DNA MISMATCH REPAIR PROTEIN MUTS FAMILY MEMBER"/>
    <property type="match status" value="1"/>
</dbReference>
<dbReference type="GO" id="GO:0005829">
    <property type="term" value="C:cytosol"/>
    <property type="evidence" value="ECO:0007669"/>
    <property type="project" value="TreeGrafter"/>
</dbReference>
<protein>
    <recommendedName>
        <fullName evidence="5">DNA mismatch repair proteins mutS family domain-containing protein</fullName>
    </recommendedName>
</protein>
<evidence type="ECO:0000259" key="5">
    <source>
        <dbReference type="SMART" id="SM00534"/>
    </source>
</evidence>
<dbReference type="Gene3D" id="3.40.50.300">
    <property type="entry name" value="P-loop containing nucleotide triphosphate hydrolases"/>
    <property type="match status" value="1"/>
</dbReference>
<dbReference type="GO" id="GO:0140664">
    <property type="term" value="F:ATP-dependent DNA damage sensor activity"/>
    <property type="evidence" value="ECO:0007669"/>
    <property type="project" value="InterPro"/>
</dbReference>
<dbReference type="SMART" id="SM00534">
    <property type="entry name" value="MUTSac"/>
    <property type="match status" value="1"/>
</dbReference>
<dbReference type="InterPro" id="IPR027417">
    <property type="entry name" value="P-loop_NTPase"/>
</dbReference>